<dbReference type="PANTHER" id="PTHR32322:SF9">
    <property type="entry name" value="AMINO-ACID METABOLITE EFFLUX PUMP-RELATED"/>
    <property type="match status" value="1"/>
</dbReference>
<sequence length="310" mass="32063">MATSKGNLVRLGLLALFWGSSFLWIKYALTAFSPVQIVLIRLVLGTAVLVAVLSVRKLRLPTGRKLWLHLTVAAFFANVLPFTLFGIGELTVDSGMAGVLNATTPLWTLLLGLVVGQTRRLGFQRAIGLALGFAGTLVIFAPWEGAASELGGAIAITGAAASYAVGALYIAHFLAKEGLAPVVVSAAQLLAATVMTAVAVPFAGLQPVHLSWQAVGAVAVLGIFGTGIAYIFFYRIITDEGPTSATSVTYLMPVVSVLLGGLVRGEEVGLRVVAGMVIVLVGIVLSRHQPKAAAAAPEPLPVRAAATAGD</sequence>
<accession>A0ABS5AI55</accession>
<feature type="transmembrane region" description="Helical" evidence="6">
    <location>
        <begin position="210"/>
        <end position="233"/>
    </location>
</feature>
<gene>
    <name evidence="8" type="ORF">JOF53_005118</name>
</gene>
<comment type="similarity">
    <text evidence="2">Belongs to the EamA transporter family.</text>
</comment>
<evidence type="ECO:0000256" key="4">
    <source>
        <dbReference type="ARBA" id="ARBA00022989"/>
    </source>
</evidence>
<comment type="subcellular location">
    <subcellularLocation>
        <location evidence="1">Membrane</location>
        <topology evidence="1">Multi-pass membrane protein</topology>
    </subcellularLocation>
</comment>
<dbReference type="InterPro" id="IPR050638">
    <property type="entry name" value="AA-Vitamin_Transporters"/>
</dbReference>
<keyword evidence="9" id="KW-1185">Reference proteome</keyword>
<evidence type="ECO:0000313" key="9">
    <source>
        <dbReference type="Proteomes" id="UP001519363"/>
    </source>
</evidence>
<feature type="transmembrane region" description="Helical" evidence="6">
    <location>
        <begin position="182"/>
        <end position="204"/>
    </location>
</feature>
<dbReference type="Proteomes" id="UP001519363">
    <property type="component" value="Unassembled WGS sequence"/>
</dbReference>
<feature type="domain" description="EamA" evidence="7">
    <location>
        <begin position="13"/>
        <end position="140"/>
    </location>
</feature>
<dbReference type="InterPro" id="IPR000620">
    <property type="entry name" value="EamA_dom"/>
</dbReference>
<comment type="caution">
    <text evidence="8">The sequence shown here is derived from an EMBL/GenBank/DDBJ whole genome shotgun (WGS) entry which is preliminary data.</text>
</comment>
<feature type="transmembrane region" description="Helical" evidence="6">
    <location>
        <begin position="150"/>
        <end position="170"/>
    </location>
</feature>
<feature type="transmembrane region" description="Helical" evidence="6">
    <location>
        <begin position="7"/>
        <end position="29"/>
    </location>
</feature>
<dbReference type="EMBL" id="JAGIOO010000001">
    <property type="protein sequence ID" value="MBP2476246.1"/>
    <property type="molecule type" value="Genomic_DNA"/>
</dbReference>
<dbReference type="SUPFAM" id="SSF103481">
    <property type="entry name" value="Multidrug resistance efflux transporter EmrE"/>
    <property type="match status" value="2"/>
</dbReference>
<organism evidence="8 9">
    <name type="scientific">Crossiella equi</name>
    <dbReference type="NCBI Taxonomy" id="130796"/>
    <lineage>
        <taxon>Bacteria</taxon>
        <taxon>Bacillati</taxon>
        <taxon>Actinomycetota</taxon>
        <taxon>Actinomycetes</taxon>
        <taxon>Pseudonocardiales</taxon>
        <taxon>Pseudonocardiaceae</taxon>
        <taxon>Crossiella</taxon>
    </lineage>
</organism>
<keyword evidence="3 6" id="KW-0812">Transmembrane</keyword>
<evidence type="ECO:0000256" key="5">
    <source>
        <dbReference type="ARBA" id="ARBA00023136"/>
    </source>
</evidence>
<keyword evidence="4 6" id="KW-1133">Transmembrane helix</keyword>
<feature type="transmembrane region" description="Helical" evidence="6">
    <location>
        <begin position="94"/>
        <end position="114"/>
    </location>
</feature>
<dbReference type="Pfam" id="PF00892">
    <property type="entry name" value="EamA"/>
    <property type="match status" value="2"/>
</dbReference>
<feature type="transmembrane region" description="Helical" evidence="6">
    <location>
        <begin position="245"/>
        <end position="262"/>
    </location>
</feature>
<evidence type="ECO:0000256" key="2">
    <source>
        <dbReference type="ARBA" id="ARBA00007362"/>
    </source>
</evidence>
<protein>
    <submittedName>
        <fullName evidence="8">Drug/metabolite transporter (DMT)-like permease</fullName>
    </submittedName>
</protein>
<feature type="transmembrane region" description="Helical" evidence="6">
    <location>
        <begin position="35"/>
        <end position="55"/>
    </location>
</feature>
<evidence type="ECO:0000256" key="1">
    <source>
        <dbReference type="ARBA" id="ARBA00004141"/>
    </source>
</evidence>
<evidence type="ECO:0000256" key="6">
    <source>
        <dbReference type="SAM" id="Phobius"/>
    </source>
</evidence>
<feature type="transmembrane region" description="Helical" evidence="6">
    <location>
        <begin position="268"/>
        <end position="285"/>
    </location>
</feature>
<keyword evidence="5 6" id="KW-0472">Membrane</keyword>
<dbReference type="PANTHER" id="PTHR32322">
    <property type="entry name" value="INNER MEMBRANE TRANSPORTER"/>
    <property type="match status" value="1"/>
</dbReference>
<feature type="transmembrane region" description="Helical" evidence="6">
    <location>
        <begin position="67"/>
        <end position="88"/>
    </location>
</feature>
<feature type="domain" description="EamA" evidence="7">
    <location>
        <begin position="152"/>
        <end position="285"/>
    </location>
</feature>
<dbReference type="InterPro" id="IPR037185">
    <property type="entry name" value="EmrE-like"/>
</dbReference>
<feature type="transmembrane region" description="Helical" evidence="6">
    <location>
        <begin position="126"/>
        <end position="144"/>
    </location>
</feature>
<evidence type="ECO:0000313" key="8">
    <source>
        <dbReference type="EMBL" id="MBP2476246.1"/>
    </source>
</evidence>
<reference evidence="8 9" key="1">
    <citation type="submission" date="2021-03" db="EMBL/GenBank/DDBJ databases">
        <title>Sequencing the genomes of 1000 actinobacteria strains.</title>
        <authorList>
            <person name="Klenk H.-P."/>
        </authorList>
    </citation>
    <scope>NUCLEOTIDE SEQUENCE [LARGE SCALE GENOMIC DNA]</scope>
    <source>
        <strain evidence="8 9">DSM 44580</strain>
    </source>
</reference>
<evidence type="ECO:0000256" key="3">
    <source>
        <dbReference type="ARBA" id="ARBA00022692"/>
    </source>
</evidence>
<dbReference type="RefSeq" id="WP_249044356.1">
    <property type="nucleotide sequence ID" value="NZ_JAGIOO010000001.1"/>
</dbReference>
<evidence type="ECO:0000259" key="7">
    <source>
        <dbReference type="Pfam" id="PF00892"/>
    </source>
</evidence>
<proteinExistence type="inferred from homology"/>
<name>A0ABS5AI55_9PSEU</name>